<comment type="catalytic activity">
    <reaction evidence="1">
        <text>ATP + protein L-histidine = ADP + protein N-phospho-L-histidine.</text>
        <dbReference type="EC" id="2.7.13.3"/>
    </reaction>
</comment>
<dbReference type="PANTHER" id="PTHR43102:SF2">
    <property type="entry name" value="GAF DOMAIN-CONTAINING PROTEIN"/>
    <property type="match status" value="1"/>
</dbReference>
<dbReference type="Pfam" id="PF00512">
    <property type="entry name" value="HisKA"/>
    <property type="match status" value="1"/>
</dbReference>
<dbReference type="Gene3D" id="3.30.450.20">
    <property type="entry name" value="PAS domain"/>
    <property type="match status" value="1"/>
</dbReference>
<dbReference type="EMBL" id="JAUCBP010000013">
    <property type="protein sequence ID" value="MDM7862107.1"/>
    <property type="molecule type" value="Genomic_DNA"/>
</dbReference>
<dbReference type="CDD" id="cd00075">
    <property type="entry name" value="HATPase"/>
    <property type="match status" value="1"/>
</dbReference>
<dbReference type="SMART" id="SM00387">
    <property type="entry name" value="HATPase_c"/>
    <property type="match status" value="1"/>
</dbReference>
<dbReference type="InterPro" id="IPR005467">
    <property type="entry name" value="His_kinase_dom"/>
</dbReference>
<keyword evidence="3" id="KW-0597">Phosphoprotein</keyword>
<accession>A0ABT7T0Z4</accession>
<dbReference type="PANTHER" id="PTHR43102">
    <property type="entry name" value="SLR1143 PROTEIN"/>
    <property type="match status" value="1"/>
</dbReference>
<dbReference type="InterPro" id="IPR004358">
    <property type="entry name" value="Sig_transdc_His_kin-like_C"/>
</dbReference>
<dbReference type="SMART" id="SM00065">
    <property type="entry name" value="GAF"/>
    <property type="match status" value="1"/>
</dbReference>
<gene>
    <name evidence="5" type="ORF">QTP81_15995</name>
</gene>
<dbReference type="SUPFAM" id="SSF55785">
    <property type="entry name" value="PYP-like sensor domain (PAS domain)"/>
    <property type="match status" value="1"/>
</dbReference>
<keyword evidence="6" id="KW-1185">Reference proteome</keyword>
<dbReference type="GO" id="GO:0005524">
    <property type="term" value="F:ATP binding"/>
    <property type="evidence" value="ECO:0007669"/>
    <property type="project" value="UniProtKB-KW"/>
</dbReference>
<dbReference type="SUPFAM" id="SSF47384">
    <property type="entry name" value="Homodimeric domain of signal transducing histidine kinase"/>
    <property type="match status" value="1"/>
</dbReference>
<dbReference type="InterPro" id="IPR029016">
    <property type="entry name" value="GAF-like_dom_sf"/>
</dbReference>
<comment type="caution">
    <text evidence="5">The sequence shown here is derived from an EMBL/GenBank/DDBJ whole genome shotgun (WGS) entry which is preliminary data.</text>
</comment>
<dbReference type="InterPro" id="IPR000014">
    <property type="entry name" value="PAS"/>
</dbReference>
<dbReference type="InterPro" id="IPR003018">
    <property type="entry name" value="GAF"/>
</dbReference>
<reference evidence="5 6" key="1">
    <citation type="submission" date="2023-06" db="EMBL/GenBank/DDBJ databases">
        <title>Alteromonas sp. ASW11-36 isolated from intertidal sand.</title>
        <authorList>
            <person name="Li Y."/>
        </authorList>
    </citation>
    <scope>NUCLEOTIDE SEQUENCE [LARGE SCALE GENOMIC DNA]</scope>
    <source>
        <strain evidence="5 6">ASW11-36</strain>
    </source>
</reference>
<dbReference type="RefSeq" id="WP_289366860.1">
    <property type="nucleotide sequence ID" value="NZ_JAUCBP010000013.1"/>
</dbReference>
<evidence type="ECO:0000313" key="5">
    <source>
        <dbReference type="EMBL" id="MDM7862107.1"/>
    </source>
</evidence>
<evidence type="ECO:0000259" key="4">
    <source>
        <dbReference type="PROSITE" id="PS50109"/>
    </source>
</evidence>
<dbReference type="InterPro" id="IPR035965">
    <property type="entry name" value="PAS-like_dom_sf"/>
</dbReference>
<dbReference type="Proteomes" id="UP001234343">
    <property type="component" value="Unassembled WGS sequence"/>
</dbReference>
<dbReference type="Pfam" id="PF02518">
    <property type="entry name" value="HATPase_c"/>
    <property type="match status" value="1"/>
</dbReference>
<feature type="domain" description="Histidine kinase" evidence="4">
    <location>
        <begin position="305"/>
        <end position="514"/>
    </location>
</feature>
<organism evidence="5 6">
    <name type="scientific">Alteromonas arenosi</name>
    <dbReference type="NCBI Taxonomy" id="3055817"/>
    <lineage>
        <taxon>Bacteria</taxon>
        <taxon>Pseudomonadati</taxon>
        <taxon>Pseudomonadota</taxon>
        <taxon>Gammaproteobacteria</taxon>
        <taxon>Alteromonadales</taxon>
        <taxon>Alteromonadaceae</taxon>
        <taxon>Alteromonas/Salinimonas group</taxon>
        <taxon>Alteromonas</taxon>
    </lineage>
</organism>
<evidence type="ECO:0000256" key="3">
    <source>
        <dbReference type="ARBA" id="ARBA00022553"/>
    </source>
</evidence>
<dbReference type="Pfam" id="PF08448">
    <property type="entry name" value="PAS_4"/>
    <property type="match status" value="1"/>
</dbReference>
<dbReference type="InterPro" id="IPR003661">
    <property type="entry name" value="HisK_dim/P_dom"/>
</dbReference>
<dbReference type="SUPFAM" id="SSF55781">
    <property type="entry name" value="GAF domain-like"/>
    <property type="match status" value="1"/>
</dbReference>
<evidence type="ECO:0000313" key="6">
    <source>
        <dbReference type="Proteomes" id="UP001234343"/>
    </source>
</evidence>
<dbReference type="InterPro" id="IPR036097">
    <property type="entry name" value="HisK_dim/P_sf"/>
</dbReference>
<dbReference type="Pfam" id="PF01590">
    <property type="entry name" value="GAF"/>
    <property type="match status" value="1"/>
</dbReference>
<dbReference type="CDD" id="cd00082">
    <property type="entry name" value="HisKA"/>
    <property type="match status" value="1"/>
</dbReference>
<dbReference type="NCBIfam" id="TIGR00229">
    <property type="entry name" value="sensory_box"/>
    <property type="match status" value="1"/>
</dbReference>
<dbReference type="EC" id="2.7.13.3" evidence="2"/>
<dbReference type="InterPro" id="IPR036890">
    <property type="entry name" value="HATPase_C_sf"/>
</dbReference>
<proteinExistence type="predicted"/>
<dbReference type="InterPro" id="IPR013656">
    <property type="entry name" value="PAS_4"/>
</dbReference>
<dbReference type="InterPro" id="IPR003594">
    <property type="entry name" value="HATPase_dom"/>
</dbReference>
<dbReference type="Gene3D" id="3.30.565.10">
    <property type="entry name" value="Histidine kinase-like ATPase, C-terminal domain"/>
    <property type="match status" value="1"/>
</dbReference>
<dbReference type="CDD" id="cd00130">
    <property type="entry name" value="PAS"/>
    <property type="match status" value="1"/>
</dbReference>
<dbReference type="SMART" id="SM00388">
    <property type="entry name" value="HisKA"/>
    <property type="match status" value="1"/>
</dbReference>
<sequence>MQKPALPDNEVERLAALQSYNIMDSDADPVLDDLTDIIAELCNVPIALVSLVDDHRQWFKAACGLNAEQTDKDIAFCAHAIHGDDIFEVSNALDDPRFHDNPLVTGDPHIRFYAGMPLITEDNFALGTLCVIDTKPRILTDKQRQFLRSLAGEVVTRFELERKNRQLMQAQQLQRLISDTNQDYIFVKDEDFRIVFANKAFMTLYPENMQDKIIGYTTVEDYKPEEAEQFLADDRYAFANGRIERFETIVFPDGATRTLFTTKLRFKDTENANYILGVARDVTEREALIDSLKKSNADLDEFAYVASHDLRSPLTAIRRLIEWVKDDAVGKLDPESLRHIEMIETRADRMNRLLSDLLQYSQVGRQQHEAETLELESIVADCVQLIDVPAGFSVTAVNQALLLPKFPLELVLTNLISNAIKHHDKATGNIAVDCQELEASYAIQVSDDGPGIAPEHRQKVFEKFTRLQSEDQVVGSGLGLAMVVKMVEHYGGSIAIEDNAPRGCTFIIQWPKTHSVRDH</sequence>
<keyword evidence="5" id="KW-0067">ATP-binding</keyword>
<evidence type="ECO:0000256" key="1">
    <source>
        <dbReference type="ARBA" id="ARBA00000085"/>
    </source>
</evidence>
<dbReference type="Gene3D" id="1.10.287.130">
    <property type="match status" value="1"/>
</dbReference>
<dbReference type="PRINTS" id="PR00344">
    <property type="entry name" value="BCTRLSENSOR"/>
</dbReference>
<protein>
    <recommendedName>
        <fullName evidence="2">histidine kinase</fullName>
        <ecNumber evidence="2">2.7.13.3</ecNumber>
    </recommendedName>
</protein>
<dbReference type="PROSITE" id="PS50109">
    <property type="entry name" value="HIS_KIN"/>
    <property type="match status" value="1"/>
</dbReference>
<dbReference type="SUPFAM" id="SSF55874">
    <property type="entry name" value="ATPase domain of HSP90 chaperone/DNA topoisomerase II/histidine kinase"/>
    <property type="match status" value="1"/>
</dbReference>
<dbReference type="Gene3D" id="3.30.450.40">
    <property type="match status" value="1"/>
</dbReference>
<name>A0ABT7T0Z4_9ALTE</name>
<evidence type="ECO:0000256" key="2">
    <source>
        <dbReference type="ARBA" id="ARBA00012438"/>
    </source>
</evidence>
<keyword evidence="5" id="KW-0547">Nucleotide-binding</keyword>